<evidence type="ECO:0000313" key="3">
    <source>
        <dbReference type="Proteomes" id="UP000323621"/>
    </source>
</evidence>
<evidence type="ECO:0000313" key="2">
    <source>
        <dbReference type="EMBL" id="TYC06811.1"/>
    </source>
</evidence>
<keyword evidence="3" id="KW-1185">Reference proteome</keyword>
<organism evidence="2 3">
    <name type="scientific">Bizionia gelidisalsuginis</name>
    <dbReference type="NCBI Taxonomy" id="291188"/>
    <lineage>
        <taxon>Bacteria</taxon>
        <taxon>Pseudomonadati</taxon>
        <taxon>Bacteroidota</taxon>
        <taxon>Flavobacteriia</taxon>
        <taxon>Flavobacteriales</taxon>
        <taxon>Flavobacteriaceae</taxon>
        <taxon>Bizionia</taxon>
    </lineage>
</organism>
<dbReference type="SUPFAM" id="SSF51230">
    <property type="entry name" value="Single hybrid motif"/>
    <property type="match status" value="1"/>
</dbReference>
<dbReference type="Gene3D" id="2.40.50.100">
    <property type="match status" value="1"/>
</dbReference>
<comment type="caution">
    <text evidence="2">The sequence shown here is derived from an EMBL/GenBank/DDBJ whole genome shotgun (WGS) entry which is preliminary data.</text>
</comment>
<dbReference type="InterPro" id="IPR011053">
    <property type="entry name" value="Single_hybrid_motif"/>
</dbReference>
<evidence type="ECO:0000259" key="1">
    <source>
        <dbReference type="Pfam" id="PF00364"/>
    </source>
</evidence>
<accession>A0ABY3M6N7</accession>
<dbReference type="Proteomes" id="UP000323621">
    <property type="component" value="Unassembled WGS sequence"/>
</dbReference>
<proteinExistence type="predicted"/>
<gene>
    <name evidence="2" type="ORF">ES677_15230</name>
</gene>
<protein>
    <submittedName>
        <fullName evidence="2">Amino acid carrier protein</fullName>
    </submittedName>
</protein>
<feature type="non-terminal residue" evidence="2">
    <location>
        <position position="1"/>
    </location>
</feature>
<feature type="domain" description="Lipoyl-binding" evidence="1">
    <location>
        <begin position="127"/>
        <end position="172"/>
    </location>
</feature>
<name>A0ABY3M6N7_9FLAO</name>
<reference evidence="2 3" key="1">
    <citation type="submission" date="2019-08" db="EMBL/GenBank/DDBJ databases">
        <title>Genomes of Antarctic Bizionia species.</title>
        <authorList>
            <person name="Bowman J.P."/>
        </authorList>
    </citation>
    <scope>NUCLEOTIDE SEQUENCE [LARGE SCALE GENOMIC DNA]</scope>
    <source>
        <strain evidence="2 3">IC164</strain>
    </source>
</reference>
<dbReference type="RefSeq" id="WP_317130618.1">
    <property type="nucleotide sequence ID" value="NZ_VSKN01000115.1"/>
</dbReference>
<sequence>LFNPSSEINNGVARVAIKGGHPPYHYKWSNVNTPLVVAESVGLIEGMEHSVIISDANGNSVSKTFTIPAKSITEIFNSKVQPAVDVLGAVLFWDAFSAIGIYDPVVYTSHENIPLPRRDIITDEDYLVKSWLAAEGSLVKEGEKIAVLESSKNIELSVFAPTEGTLKYVTQEGAI</sequence>
<dbReference type="InterPro" id="IPR000089">
    <property type="entry name" value="Biotin_lipoyl"/>
</dbReference>
<feature type="non-terminal residue" evidence="2">
    <location>
        <position position="175"/>
    </location>
</feature>
<dbReference type="Pfam" id="PF00364">
    <property type="entry name" value="Biotin_lipoyl"/>
    <property type="match status" value="1"/>
</dbReference>
<dbReference type="EMBL" id="VSKN01000115">
    <property type="protein sequence ID" value="TYC06811.1"/>
    <property type="molecule type" value="Genomic_DNA"/>
</dbReference>